<comment type="caution">
    <text evidence="2">The sequence shown here is derived from an EMBL/GenBank/DDBJ whole genome shotgun (WGS) entry which is preliminary data.</text>
</comment>
<dbReference type="Pfam" id="PF13616">
    <property type="entry name" value="Rotamase_3"/>
    <property type="match status" value="1"/>
</dbReference>
<dbReference type="PANTHER" id="PTHR47245:SF2">
    <property type="entry name" value="PEPTIDYL-PROLYL CIS-TRANS ISOMERASE HP_0175-RELATED"/>
    <property type="match status" value="1"/>
</dbReference>
<dbReference type="PANTHER" id="PTHR47245">
    <property type="entry name" value="PEPTIDYLPROLYL ISOMERASE"/>
    <property type="match status" value="1"/>
</dbReference>
<gene>
    <name evidence="2" type="primary">surA_8</name>
    <name evidence="2" type="ORF">SDC9_21593</name>
</gene>
<reference evidence="2" key="1">
    <citation type="submission" date="2019-08" db="EMBL/GenBank/DDBJ databases">
        <authorList>
            <person name="Kucharzyk K."/>
            <person name="Murdoch R.W."/>
            <person name="Higgins S."/>
            <person name="Loffler F."/>
        </authorList>
    </citation>
    <scope>NUCLEOTIDE SEQUENCE</scope>
</reference>
<dbReference type="InterPro" id="IPR000297">
    <property type="entry name" value="PPIase_PpiC"/>
</dbReference>
<feature type="domain" description="PpiC" evidence="1">
    <location>
        <begin position="241"/>
        <end position="344"/>
    </location>
</feature>
<evidence type="ECO:0000313" key="2">
    <source>
        <dbReference type="EMBL" id="MPL75762.1"/>
    </source>
</evidence>
<name>A0A644UAC0_9ZZZZ</name>
<protein>
    <submittedName>
        <fullName evidence="2">Chaperone SurA</fullName>
        <ecNumber evidence="2">5.2.1.8</ecNumber>
    </submittedName>
</protein>
<dbReference type="SUPFAM" id="SSF54534">
    <property type="entry name" value="FKBP-like"/>
    <property type="match status" value="2"/>
</dbReference>
<proteinExistence type="predicted"/>
<dbReference type="Pfam" id="PF00639">
    <property type="entry name" value="Rotamase"/>
    <property type="match status" value="1"/>
</dbReference>
<dbReference type="EMBL" id="VSSQ01000091">
    <property type="protein sequence ID" value="MPL75762.1"/>
    <property type="molecule type" value="Genomic_DNA"/>
</dbReference>
<accession>A0A644UAC0</accession>
<sequence>MKKSVFGLIVLISLTITAIPVFAQDSDPVILNVAGEEISRSEFLNVYMKNNVNSEVLDRKSLEEYMELYINFRLKVKEAEALGLDTVRSFRDELAGYRKQLAQPYLIDEEMNKSLLQEAYDRKKTDIRASHILIRVDRNAAPADTLVAYKKVMNLRKRILKGEDFGKVAMEASDDLSARDRQMEGRTIKGNLGDLGYFTVFDMVYPFETGAYNTPVGEVSMPVRSDFGYHLIKVTDRKPALGRVQVAHIMMRLPADASAEDSARIAAKAMEVYTRILNGEDFARMAEQNSDDKSTASKGGVLPWFGANKMIPEFISEITKLKNLNDVTKPFLTSFGWHIVKLLDRKDIGAYEDVVNELKQSLTRSDRAKKSEEALLNRIRREYKYTENLKARDDFYKVVTDTIFSAKWSAQQAAGLKKTIMTIGRQSFSQQDFANWLAKNQRKRAKEDIRTFVNGMFTTFVNETLLAYEDSRLESKYPDFKMLVKEYRDGILLFELTDQKIWSKAVKDTTGLEAFYNQNKGNYMWEQRLDATVYTLESTDDKMIAGLRKAIAEGLTDTEMLTRFNTDTTSLLTIDHRKFQKGDDELIDSLEWKPGLAPESIDDGKVRLVNIHALLSPEPRKLNEARGLITADYQNYLEQEWIRELRARYPFKVYDEVLSSIK</sequence>
<dbReference type="Gene3D" id="3.10.50.40">
    <property type="match status" value="2"/>
</dbReference>
<organism evidence="2">
    <name type="scientific">bioreactor metagenome</name>
    <dbReference type="NCBI Taxonomy" id="1076179"/>
    <lineage>
        <taxon>unclassified sequences</taxon>
        <taxon>metagenomes</taxon>
        <taxon>ecological metagenomes</taxon>
    </lineage>
</organism>
<evidence type="ECO:0000259" key="1">
    <source>
        <dbReference type="PROSITE" id="PS50198"/>
    </source>
</evidence>
<dbReference type="GO" id="GO:0003755">
    <property type="term" value="F:peptidyl-prolyl cis-trans isomerase activity"/>
    <property type="evidence" value="ECO:0007669"/>
    <property type="project" value="UniProtKB-EC"/>
</dbReference>
<dbReference type="PROSITE" id="PS50198">
    <property type="entry name" value="PPIC_PPIASE_2"/>
    <property type="match status" value="2"/>
</dbReference>
<dbReference type="EC" id="5.2.1.8" evidence="2"/>
<dbReference type="InterPro" id="IPR050245">
    <property type="entry name" value="PrsA_foldase"/>
</dbReference>
<feature type="domain" description="PpiC" evidence="1">
    <location>
        <begin position="124"/>
        <end position="236"/>
    </location>
</feature>
<dbReference type="InterPro" id="IPR046357">
    <property type="entry name" value="PPIase_dom_sf"/>
</dbReference>
<dbReference type="AlphaFoldDB" id="A0A644UAC0"/>
<keyword evidence="2" id="KW-0413">Isomerase</keyword>